<feature type="transmembrane region" description="Helical" evidence="7">
    <location>
        <begin position="286"/>
        <end position="311"/>
    </location>
</feature>
<evidence type="ECO:0000256" key="3">
    <source>
        <dbReference type="ARBA" id="ARBA00022475"/>
    </source>
</evidence>
<evidence type="ECO:0000256" key="1">
    <source>
        <dbReference type="ARBA" id="ARBA00004651"/>
    </source>
</evidence>
<dbReference type="PANTHER" id="PTHR30193">
    <property type="entry name" value="ABC TRANSPORTER PERMEASE PROTEIN"/>
    <property type="match status" value="1"/>
</dbReference>
<dbReference type="PROSITE" id="PS50928">
    <property type="entry name" value="ABC_TM1"/>
    <property type="match status" value="1"/>
</dbReference>
<feature type="transmembrane region" description="Helical" evidence="7">
    <location>
        <begin position="179"/>
        <end position="203"/>
    </location>
</feature>
<evidence type="ECO:0000256" key="2">
    <source>
        <dbReference type="ARBA" id="ARBA00022448"/>
    </source>
</evidence>
<feature type="transmembrane region" description="Helical" evidence="7">
    <location>
        <begin position="98"/>
        <end position="119"/>
    </location>
</feature>
<sequence length="326" mass="36857">MAHKLIGKMFFVYIVPKVLWGKGEDKLNSKKRNKYAYLYLAPFFIVFLIFSVFPIVYSFVLSFCNMDVLSGKFTFTGLDNYKRMIDSGYFFKSILNTLLIWIMSIIPQLTIAFILSLILSNKWFRGKFILRNLYYFPNLVTPVTIGLLFGALFSYPGGAVNNIITMLGLEAVDFQNHQMLARIVIAIAICWKNFGFNIIYFTAGINSISDEVMEAAEVDGASAWQRITKITIPLMKPILIYVMVTSIIGGLQMFDESKLVFTSVPGDATTTMVKYMYDSAFVRFQFGYGAAVAYGIFVIIAIFSVFSLLVTKDKQDEYGKKKGGKA</sequence>
<feature type="transmembrane region" description="Helical" evidence="7">
    <location>
        <begin position="139"/>
        <end position="159"/>
    </location>
</feature>
<evidence type="ECO:0000256" key="6">
    <source>
        <dbReference type="ARBA" id="ARBA00023136"/>
    </source>
</evidence>
<dbReference type="EMBL" id="VUMI01000019">
    <property type="protein sequence ID" value="MSS89178.1"/>
    <property type="molecule type" value="Genomic_DNA"/>
</dbReference>
<evidence type="ECO:0000256" key="7">
    <source>
        <dbReference type="RuleBase" id="RU363032"/>
    </source>
</evidence>
<comment type="similarity">
    <text evidence="7">Belongs to the binding-protein-dependent transport system permease family.</text>
</comment>
<dbReference type="SUPFAM" id="SSF161098">
    <property type="entry name" value="MetI-like"/>
    <property type="match status" value="1"/>
</dbReference>
<keyword evidence="2 7" id="KW-0813">Transport</keyword>
<dbReference type="Pfam" id="PF00528">
    <property type="entry name" value="BPD_transp_1"/>
    <property type="match status" value="1"/>
</dbReference>
<dbReference type="PANTHER" id="PTHR30193:SF37">
    <property type="entry name" value="INNER MEMBRANE ABC TRANSPORTER PERMEASE PROTEIN YCJO"/>
    <property type="match status" value="1"/>
</dbReference>
<comment type="subcellular location">
    <subcellularLocation>
        <location evidence="1 7">Cell membrane</location>
        <topology evidence="1 7">Multi-pass membrane protein</topology>
    </subcellularLocation>
</comment>
<evidence type="ECO:0000256" key="4">
    <source>
        <dbReference type="ARBA" id="ARBA00022692"/>
    </source>
</evidence>
<organism evidence="9 10">
    <name type="scientific">Eisenbergiella porci</name>
    <dbReference type="NCBI Taxonomy" id="2652274"/>
    <lineage>
        <taxon>Bacteria</taxon>
        <taxon>Bacillati</taxon>
        <taxon>Bacillota</taxon>
        <taxon>Clostridia</taxon>
        <taxon>Lachnospirales</taxon>
        <taxon>Lachnospiraceae</taxon>
        <taxon>Eisenbergiella</taxon>
    </lineage>
</organism>
<evidence type="ECO:0000313" key="10">
    <source>
        <dbReference type="Proteomes" id="UP000436047"/>
    </source>
</evidence>
<dbReference type="GO" id="GO:0005886">
    <property type="term" value="C:plasma membrane"/>
    <property type="evidence" value="ECO:0007669"/>
    <property type="project" value="UniProtKB-SubCell"/>
</dbReference>
<feature type="domain" description="ABC transmembrane type-1" evidence="8">
    <location>
        <begin position="94"/>
        <end position="309"/>
    </location>
</feature>
<dbReference type="AlphaFoldDB" id="A0A6N7WI98"/>
<dbReference type="InterPro" id="IPR000515">
    <property type="entry name" value="MetI-like"/>
</dbReference>
<dbReference type="InterPro" id="IPR035906">
    <property type="entry name" value="MetI-like_sf"/>
</dbReference>
<keyword evidence="6 7" id="KW-0472">Membrane</keyword>
<proteinExistence type="inferred from homology"/>
<dbReference type="SUPFAM" id="SSF160964">
    <property type="entry name" value="MalF N-terminal region-like"/>
    <property type="match status" value="1"/>
</dbReference>
<feature type="transmembrane region" description="Helical" evidence="7">
    <location>
        <begin position="234"/>
        <end position="254"/>
    </location>
</feature>
<evidence type="ECO:0000259" key="8">
    <source>
        <dbReference type="PROSITE" id="PS50928"/>
    </source>
</evidence>
<dbReference type="CDD" id="cd06261">
    <property type="entry name" value="TM_PBP2"/>
    <property type="match status" value="1"/>
</dbReference>
<comment type="caution">
    <text evidence="9">The sequence shown here is derived from an EMBL/GenBank/DDBJ whole genome shotgun (WGS) entry which is preliminary data.</text>
</comment>
<keyword evidence="5 7" id="KW-1133">Transmembrane helix</keyword>
<evidence type="ECO:0000256" key="5">
    <source>
        <dbReference type="ARBA" id="ARBA00022989"/>
    </source>
</evidence>
<dbReference type="Gene3D" id="1.10.3720.10">
    <property type="entry name" value="MetI-like"/>
    <property type="match status" value="1"/>
</dbReference>
<keyword evidence="4 7" id="KW-0812">Transmembrane</keyword>
<accession>A0A6N7WI98</accession>
<dbReference type="GO" id="GO:0055085">
    <property type="term" value="P:transmembrane transport"/>
    <property type="evidence" value="ECO:0007669"/>
    <property type="project" value="InterPro"/>
</dbReference>
<gene>
    <name evidence="9" type="ORF">FYJ45_12975</name>
</gene>
<reference evidence="9 10" key="1">
    <citation type="submission" date="2019-08" db="EMBL/GenBank/DDBJ databases">
        <title>In-depth cultivation of the pig gut microbiome towards novel bacterial diversity and tailored functional studies.</title>
        <authorList>
            <person name="Wylensek D."/>
            <person name="Hitch T.C.A."/>
            <person name="Clavel T."/>
        </authorList>
    </citation>
    <scope>NUCLEOTIDE SEQUENCE [LARGE SCALE GENOMIC DNA]</scope>
    <source>
        <strain evidence="9 10">WCA-389-WT-23B</strain>
    </source>
</reference>
<evidence type="ECO:0000313" key="9">
    <source>
        <dbReference type="EMBL" id="MSS89178.1"/>
    </source>
</evidence>
<protein>
    <submittedName>
        <fullName evidence="9">Sugar ABC transporter permease</fullName>
    </submittedName>
</protein>
<dbReference type="InterPro" id="IPR051393">
    <property type="entry name" value="ABC_transporter_permease"/>
</dbReference>
<dbReference type="Proteomes" id="UP000436047">
    <property type="component" value="Unassembled WGS sequence"/>
</dbReference>
<feature type="transmembrane region" description="Helical" evidence="7">
    <location>
        <begin position="36"/>
        <end position="60"/>
    </location>
</feature>
<keyword evidence="10" id="KW-1185">Reference proteome</keyword>
<keyword evidence="3" id="KW-1003">Cell membrane</keyword>
<name>A0A6N7WI98_9FIRM</name>